<dbReference type="Proteomes" id="UP000694388">
    <property type="component" value="Unplaced"/>
</dbReference>
<reference evidence="2" key="1">
    <citation type="submission" date="2025-08" db="UniProtKB">
        <authorList>
            <consortium name="Ensembl"/>
        </authorList>
    </citation>
    <scope>IDENTIFICATION</scope>
</reference>
<dbReference type="Ensembl" id="ENSEBUT00000024723.1">
    <property type="protein sequence ID" value="ENSEBUP00000024147.1"/>
    <property type="gene ID" value="ENSEBUG00000014874.1"/>
</dbReference>
<reference evidence="2" key="2">
    <citation type="submission" date="2025-09" db="UniProtKB">
        <authorList>
            <consortium name="Ensembl"/>
        </authorList>
    </citation>
    <scope>IDENTIFICATION</scope>
</reference>
<proteinExistence type="predicted"/>
<dbReference type="GeneTree" id="ENSGT00940000155633"/>
<dbReference type="Pfam" id="PF20502">
    <property type="entry name" value="DNAPKcs_CC1-2"/>
    <property type="match status" value="1"/>
</dbReference>
<feature type="domain" description="DNA-dependent protein kinase catalytic subunit CC1/2" evidence="1">
    <location>
        <begin position="1"/>
        <end position="670"/>
    </location>
</feature>
<dbReference type="SUPFAM" id="SSF48371">
    <property type="entry name" value="ARM repeat"/>
    <property type="match status" value="1"/>
</dbReference>
<accession>A0A8C4R2E1</accession>
<dbReference type="InterPro" id="IPR016024">
    <property type="entry name" value="ARM-type_fold"/>
</dbReference>
<dbReference type="InterPro" id="IPR046803">
    <property type="entry name" value="DNAPKcs_CC1-2"/>
</dbReference>
<evidence type="ECO:0000313" key="3">
    <source>
        <dbReference type="Proteomes" id="UP000694388"/>
    </source>
</evidence>
<name>A0A8C4R2E1_EPTBU</name>
<sequence>MFEPLVLQMIHWFTSSNTFEQPETVALLNSLLDGVCDPTNASLRDFSGQCLHEFLSWSQRQTKPTSSSPSPHCKSLLKRLQSLALHPSSSHRLGAALAFNAVYTEIRKDESLVNQFTLEFLVVFVLSLALTNMDLSSSDTVQQCGLALDHLTQIVQHNLELFVEPNDSRRVPRGFPLDSPVTLKELIHWLLQQCGRPVAQCRHKALEIFCCFVPLLPGHPTVSNWLAGQLGIKGSSFLISCLEGGGGMEGGGEPGKGILYQPYPSEPLTQLGNLLWLERLLAPLDCYATLLGNRLVSPEELFAGPDCRSRLPQALAYFIEQMVNLTTTSPFQPFNSSGTYMATVSPTERQVYVHTRFTVLVRFFEFVTTVAESCPLHCHKILPFVLDNKLHRLIATALSDPVTLGFNLGDLKVAETFPKLCSQIMRAIVALPLPGPRDGLLDAFRPLLDTNLVQQLSDGDVFMRPCDREHLRHVLSVYSQLNEAGLLIQMLPFQISGRQLLDSVYKALGVIHMPVDPQAVELLRRALLLVFALGIPVEDLVDLLIEPVDKRAQNVVGTLTTSASSGEKLLTLLPELVSSELLQHPKAAVEQLVSAAKERPQEVFLVLSSLLDEAFRQRRSSNSQALAGALLAHWQGFESWWSTDEGSTANLSPDYHSAILSLLLKLLQARNAENSLSSSKLWEIFKYHDPKT</sequence>
<protein>
    <recommendedName>
        <fullName evidence="1">DNA-dependent protein kinase catalytic subunit CC1/2 domain-containing protein</fullName>
    </recommendedName>
</protein>
<keyword evidence="3" id="KW-1185">Reference proteome</keyword>
<evidence type="ECO:0000313" key="2">
    <source>
        <dbReference type="Ensembl" id="ENSEBUP00000024147.1"/>
    </source>
</evidence>
<organism evidence="2 3">
    <name type="scientific">Eptatretus burgeri</name>
    <name type="common">Inshore hagfish</name>
    <dbReference type="NCBI Taxonomy" id="7764"/>
    <lineage>
        <taxon>Eukaryota</taxon>
        <taxon>Metazoa</taxon>
        <taxon>Chordata</taxon>
        <taxon>Craniata</taxon>
        <taxon>Vertebrata</taxon>
        <taxon>Cyclostomata</taxon>
        <taxon>Myxini</taxon>
        <taxon>Myxiniformes</taxon>
        <taxon>Myxinidae</taxon>
        <taxon>Eptatretinae</taxon>
        <taxon>Eptatretus</taxon>
    </lineage>
</organism>
<dbReference type="AlphaFoldDB" id="A0A8C4R2E1"/>
<evidence type="ECO:0000259" key="1">
    <source>
        <dbReference type="Pfam" id="PF20502"/>
    </source>
</evidence>